<keyword evidence="3 11" id="KW-0732">Signal</keyword>
<evidence type="ECO:0008006" key="14">
    <source>
        <dbReference type="Google" id="ProtNLM"/>
    </source>
</evidence>
<feature type="compositionally biased region" description="Basic and acidic residues" evidence="9">
    <location>
        <begin position="91"/>
        <end position="100"/>
    </location>
</feature>
<evidence type="ECO:0000256" key="1">
    <source>
        <dbReference type="ARBA" id="ARBA00004479"/>
    </source>
</evidence>
<accession>A0AAE0WDX4</accession>
<dbReference type="EMBL" id="JAEAOA010001913">
    <property type="protein sequence ID" value="KAK3610022.1"/>
    <property type="molecule type" value="Genomic_DNA"/>
</dbReference>
<evidence type="ECO:0000256" key="7">
    <source>
        <dbReference type="ARBA" id="ARBA00023180"/>
    </source>
</evidence>
<reference evidence="12" key="3">
    <citation type="submission" date="2023-05" db="EMBL/GenBank/DDBJ databases">
        <authorList>
            <person name="Smith C.H."/>
        </authorList>
    </citation>
    <scope>NUCLEOTIDE SEQUENCE</scope>
    <source>
        <strain evidence="12">CHS0354</strain>
        <tissue evidence="12">Mantle</tissue>
    </source>
</reference>
<keyword evidence="13" id="KW-1185">Reference proteome</keyword>
<comment type="subcellular location">
    <subcellularLocation>
        <location evidence="1">Membrane</location>
        <topology evidence="1">Single-pass type I membrane protein</topology>
    </subcellularLocation>
</comment>
<proteinExistence type="predicted"/>
<evidence type="ECO:0000256" key="2">
    <source>
        <dbReference type="ARBA" id="ARBA00022692"/>
    </source>
</evidence>
<feature type="region of interest" description="Disordered" evidence="9">
    <location>
        <begin position="83"/>
        <end position="103"/>
    </location>
</feature>
<name>A0AAE0WDX4_9BIVA</name>
<evidence type="ECO:0000256" key="6">
    <source>
        <dbReference type="ARBA" id="ARBA00023136"/>
    </source>
</evidence>
<evidence type="ECO:0000256" key="8">
    <source>
        <dbReference type="PROSITE-ProRule" id="PRU00622"/>
    </source>
</evidence>
<evidence type="ECO:0000256" key="9">
    <source>
        <dbReference type="SAM" id="MobiDB-lite"/>
    </source>
</evidence>
<dbReference type="GO" id="GO:0000139">
    <property type="term" value="C:Golgi membrane"/>
    <property type="evidence" value="ECO:0007669"/>
    <property type="project" value="InterPro"/>
</dbReference>
<dbReference type="Pfam" id="PF00839">
    <property type="entry name" value="Cys_rich_FGFR"/>
    <property type="match status" value="15"/>
</dbReference>
<gene>
    <name evidence="12" type="ORF">CHS0354_032370</name>
</gene>
<keyword evidence="4" id="KW-0677">Repeat</keyword>
<evidence type="ECO:0000256" key="10">
    <source>
        <dbReference type="SAM" id="Phobius"/>
    </source>
</evidence>
<feature type="chain" id="PRO_5041993929" description="Golgi apparatus protein 1" evidence="11">
    <location>
        <begin position="29"/>
        <end position="1187"/>
    </location>
</feature>
<evidence type="ECO:0000256" key="11">
    <source>
        <dbReference type="SAM" id="SignalP"/>
    </source>
</evidence>
<evidence type="ECO:0000256" key="3">
    <source>
        <dbReference type="ARBA" id="ARBA00022729"/>
    </source>
</evidence>
<dbReference type="InterPro" id="IPR001893">
    <property type="entry name" value="Cys-rich_GLG1_repeat"/>
</dbReference>
<keyword evidence="2 10" id="KW-0812">Transmembrane</keyword>
<evidence type="ECO:0000256" key="4">
    <source>
        <dbReference type="ARBA" id="ARBA00022737"/>
    </source>
</evidence>
<feature type="repeat" description="Cys-rich GLG1" evidence="8">
    <location>
        <begin position="718"/>
        <end position="777"/>
    </location>
</feature>
<feature type="repeat" description="Cys-rich GLG1" evidence="8">
    <location>
        <begin position="1035"/>
        <end position="1095"/>
    </location>
</feature>
<evidence type="ECO:0000313" key="13">
    <source>
        <dbReference type="Proteomes" id="UP001195483"/>
    </source>
</evidence>
<dbReference type="InterPro" id="IPR017873">
    <property type="entry name" value="Cys-rich_GLG1_repeat_euk"/>
</dbReference>
<protein>
    <recommendedName>
        <fullName evidence="14">Golgi apparatus protein 1</fullName>
    </recommendedName>
</protein>
<feature type="repeat" description="Cys-rich GLG1" evidence="8">
    <location>
        <begin position="269"/>
        <end position="329"/>
    </location>
</feature>
<dbReference type="Proteomes" id="UP001195483">
    <property type="component" value="Unassembled WGS sequence"/>
</dbReference>
<keyword evidence="7" id="KW-0325">Glycoprotein</keyword>
<feature type="signal peptide" evidence="11">
    <location>
        <begin position="1"/>
        <end position="28"/>
    </location>
</feature>
<organism evidence="12 13">
    <name type="scientific">Potamilus streckersoni</name>
    <dbReference type="NCBI Taxonomy" id="2493646"/>
    <lineage>
        <taxon>Eukaryota</taxon>
        <taxon>Metazoa</taxon>
        <taxon>Spiralia</taxon>
        <taxon>Lophotrochozoa</taxon>
        <taxon>Mollusca</taxon>
        <taxon>Bivalvia</taxon>
        <taxon>Autobranchia</taxon>
        <taxon>Heteroconchia</taxon>
        <taxon>Palaeoheterodonta</taxon>
        <taxon>Unionida</taxon>
        <taxon>Unionoidea</taxon>
        <taxon>Unionidae</taxon>
        <taxon>Ambleminae</taxon>
        <taxon>Lampsilini</taxon>
        <taxon>Potamilus</taxon>
    </lineage>
</organism>
<dbReference type="AlphaFoldDB" id="A0AAE0WDX4"/>
<keyword evidence="6 10" id="KW-0472">Membrane</keyword>
<feature type="repeat" description="Cys-rich GLG1" evidence="8">
    <location>
        <begin position="966"/>
        <end position="1033"/>
    </location>
</feature>
<dbReference type="GO" id="GO:0017134">
    <property type="term" value="F:fibroblast growth factor binding"/>
    <property type="evidence" value="ECO:0007669"/>
    <property type="project" value="TreeGrafter"/>
</dbReference>
<feature type="repeat" description="Cys-rich GLG1" evidence="8">
    <location>
        <begin position="395"/>
        <end position="454"/>
    </location>
</feature>
<dbReference type="PANTHER" id="PTHR11884:SF1">
    <property type="entry name" value="GOLGI APPARATUS PROTEIN 1"/>
    <property type="match status" value="1"/>
</dbReference>
<feature type="repeat" description="Cys-rich GLG1" evidence="8">
    <location>
        <begin position="522"/>
        <end position="592"/>
    </location>
</feature>
<reference evidence="12" key="2">
    <citation type="journal article" date="2021" name="Genome Biol. Evol.">
        <title>Developing a high-quality reference genome for a parasitic bivalve with doubly uniparental inheritance (Bivalvia: Unionida).</title>
        <authorList>
            <person name="Smith C.H."/>
        </authorList>
    </citation>
    <scope>NUCLEOTIDE SEQUENCE</scope>
    <source>
        <strain evidence="12">CHS0354</strain>
        <tissue evidence="12">Mantle</tissue>
    </source>
</reference>
<feature type="repeat" description="Cys-rich GLG1" evidence="8">
    <location>
        <begin position="458"/>
        <end position="521"/>
    </location>
</feature>
<keyword evidence="5 10" id="KW-1133">Transmembrane helix</keyword>
<dbReference type="InterPro" id="IPR039728">
    <property type="entry name" value="GLG1"/>
</dbReference>
<dbReference type="PROSITE" id="PS51289">
    <property type="entry name" value="GLG1_C_RICH"/>
    <property type="match status" value="7"/>
</dbReference>
<comment type="caution">
    <text evidence="12">The sequence shown here is derived from an EMBL/GenBank/DDBJ whole genome shotgun (WGS) entry which is preliminary data.</text>
</comment>
<evidence type="ECO:0000313" key="12">
    <source>
        <dbReference type="EMBL" id="KAK3610022.1"/>
    </source>
</evidence>
<dbReference type="PANTHER" id="PTHR11884">
    <property type="entry name" value="SELECTIN LIGAND RELATED"/>
    <property type="match status" value="1"/>
</dbReference>
<feature type="transmembrane region" description="Helical" evidence="10">
    <location>
        <begin position="1140"/>
        <end position="1162"/>
    </location>
</feature>
<sequence length="1187" mass="137007">MSVSIRFLVINFLFGSFTLVQYINVSNATEMNGTGTPIVVNVHDQNLRAAYDIQNSQTPQGVQPEFIPLGLVLRRGEHGFVRDMQGNDNEMPPKPEKKGGEPSITIWDSVECGREVQRLCSRRIQKKNFAILDCLEDAEEESVNEACKHFLYQYKRNLTLDMRFDSTAKQVCSNELEMFQDCRSQPDGQGMKIPCLVEHMDEQGISGNCHQYLTRMAAIVFSDYRLIYKFGDVCNADIEKCNCGRLEDSYRHPHSQGATLECLAKHLATLTSQCKRQLLRVAELQSDDYHMDRPLYYACREDRERFCEKISAGGGKVFECLFKHKFDQEMSKNCREKLVQRQQMIAEDVKVDKTFFIACKPDIDKYRCFFNQNDEDVRRSTALLCLENAMNKDKAVTPECMAEMSEMRQSLMSDYQISPEIVIRCNNEIKARCQGLQSKGQTIHCLMDLANKRKSKDAVSHECKAALEDLIREADPVSNFKIDRVLAEACEPVVKTICKDIPSSDGGRVMNCLMENLDNTNLMTEECEERLMEIQYFVVRDFRLDPTLYKYCKNEAKELCHASDDWYNAKSYSADNSSMVLPCLYRHMKDKDQKVTRACKHEIRRTLRWRAKSIDLEPEIEDNCMTELGKYCSNAASTWIEKGKEIACLQDCFDKLSDDCKNAVGNFTEDEDEDIELDNILMHLCTPMLKKFCQFEMGRDTDASDYMSCLIEHKHDAEMDPKCAAGIEHHQLITLKDYRFSHKFKEACKESVIKHCNKVTDKSKVVSCLSEIVRNDILLENKPQIPHACRKQLEVEVLRRGENIDLDPELKAACIGDALKFCKEKHPGDAQIIECLKENQDKLSKECFQVIFKRQREEANLGDYTLFTVCKQMIKKYCLVTDRMDDILHCLKKQKNLPEFDAKCRMFVSRRQIQENKDYRLNPSLQSSCKMDIEKFCKSVVDNNKDDQSMEGEVIQCLKQRFVKKLLSKRCTDEIYAIIKEAAKDYRQDPVLAKACRKEIQMYCQEELENLERHGDDGGQIEECLKNNIYNKKINQSSRCFQEVLRISVEVKIDVNIDPILHSTCQNDIIRFCGDVQAGEGRQMTCLLSVDKYCPADLSTKCLKLLQQRKALWELSAKLAPAESFEEIYNQEIELLDSHYVNGTHAILVVFILFVGITCCLVSKRGRELLNYIRTNNKENLKQSIFI</sequence>
<reference evidence="12" key="1">
    <citation type="journal article" date="2021" name="Genome Biol. Evol.">
        <title>A High-Quality Reference Genome for a Parasitic Bivalve with Doubly Uniparental Inheritance (Bivalvia: Unionida).</title>
        <authorList>
            <person name="Smith C.H."/>
        </authorList>
    </citation>
    <scope>NUCLEOTIDE SEQUENCE</scope>
    <source>
        <strain evidence="12">CHS0354</strain>
    </source>
</reference>
<evidence type="ECO:0000256" key="5">
    <source>
        <dbReference type="ARBA" id="ARBA00022989"/>
    </source>
</evidence>